<dbReference type="InterPro" id="IPR001173">
    <property type="entry name" value="Glyco_trans_2-like"/>
</dbReference>
<dbReference type="GO" id="GO:0016758">
    <property type="term" value="F:hexosyltransferase activity"/>
    <property type="evidence" value="ECO:0007669"/>
    <property type="project" value="UniProtKB-ARBA"/>
</dbReference>
<dbReference type="AlphaFoldDB" id="A0A3D9HGI1"/>
<evidence type="ECO:0000313" key="2">
    <source>
        <dbReference type="EMBL" id="RED48371.1"/>
    </source>
</evidence>
<proteinExistence type="predicted"/>
<comment type="caution">
    <text evidence="2">The sequence shown here is derived from an EMBL/GenBank/DDBJ whole genome shotgun (WGS) entry which is preliminary data.</text>
</comment>
<dbReference type="CDD" id="cd00761">
    <property type="entry name" value="Glyco_tranf_GTA_type"/>
    <property type="match status" value="1"/>
</dbReference>
<dbReference type="PANTHER" id="PTHR22916">
    <property type="entry name" value="GLYCOSYLTRANSFERASE"/>
    <property type="match status" value="1"/>
</dbReference>
<dbReference type="PANTHER" id="PTHR22916:SF3">
    <property type="entry name" value="UDP-GLCNAC:BETAGAL BETA-1,3-N-ACETYLGLUCOSAMINYLTRANSFERASE-LIKE PROTEIN 1"/>
    <property type="match status" value="1"/>
</dbReference>
<organism evidence="2 3">
    <name type="scientific">Seonamhaeicola aphaedonensis</name>
    <dbReference type="NCBI Taxonomy" id="1461338"/>
    <lineage>
        <taxon>Bacteria</taxon>
        <taxon>Pseudomonadati</taxon>
        <taxon>Bacteroidota</taxon>
        <taxon>Flavobacteriia</taxon>
        <taxon>Flavobacteriales</taxon>
        <taxon>Flavobacteriaceae</taxon>
    </lineage>
</organism>
<dbReference type="Pfam" id="PF00535">
    <property type="entry name" value="Glycos_transf_2"/>
    <property type="match status" value="1"/>
</dbReference>
<name>A0A3D9HGI1_9FLAO</name>
<dbReference type="RefSeq" id="WP_116524018.1">
    <property type="nucleotide sequence ID" value="NZ_QRDX01000004.1"/>
</dbReference>
<dbReference type="Proteomes" id="UP000256629">
    <property type="component" value="Unassembled WGS sequence"/>
</dbReference>
<evidence type="ECO:0000313" key="3">
    <source>
        <dbReference type="Proteomes" id="UP000256629"/>
    </source>
</evidence>
<dbReference type="Gene3D" id="3.90.550.10">
    <property type="entry name" value="Spore Coat Polysaccharide Biosynthesis Protein SpsA, Chain A"/>
    <property type="match status" value="1"/>
</dbReference>
<dbReference type="OrthoDB" id="396512at2"/>
<keyword evidence="2" id="KW-0808">Transferase</keyword>
<dbReference type="SUPFAM" id="SSF53448">
    <property type="entry name" value="Nucleotide-diphospho-sugar transferases"/>
    <property type="match status" value="1"/>
</dbReference>
<gene>
    <name evidence="2" type="ORF">DFQ02_104217</name>
</gene>
<dbReference type="InterPro" id="IPR029044">
    <property type="entry name" value="Nucleotide-diphossugar_trans"/>
</dbReference>
<dbReference type="EMBL" id="QRDX01000004">
    <property type="protein sequence ID" value="RED48371.1"/>
    <property type="molecule type" value="Genomic_DNA"/>
</dbReference>
<evidence type="ECO:0000259" key="1">
    <source>
        <dbReference type="Pfam" id="PF00535"/>
    </source>
</evidence>
<protein>
    <submittedName>
        <fullName evidence="2">Glycosyltransferase involved in cell wall biosynthesis</fullName>
    </submittedName>
</protein>
<reference evidence="2 3" key="1">
    <citation type="submission" date="2018-07" db="EMBL/GenBank/DDBJ databases">
        <title>Genomic Encyclopedia of Type Strains, Phase III (KMG-III): the genomes of soil and plant-associated and newly described type strains.</title>
        <authorList>
            <person name="Whitman W."/>
        </authorList>
    </citation>
    <scope>NUCLEOTIDE SEQUENCE [LARGE SCALE GENOMIC DNA]</scope>
    <source>
        <strain evidence="2 3">CECT 8487</strain>
    </source>
</reference>
<sequence length="294" mass="34143">MNDKSTPLVSICIPTYNGETYIAKALESAIAQTYTNLEIVVSDDASTDNTLQIVATFKEKTAIPIKVYQHTPAGIGANWNHCVKQAQGNYIKFLFQDDVLEPHCIEIMMDLALKNPKVGLVYCKRSFLYNHLTSKIQEFVAYYGNLHTYWQDIKVEQGVLHGKSYLKDRQFLNSPKNKIGEPTAVLLKRACFDKVGYFNKALKQTLDCEFWYRVMKYYDMGFVNEALVKFRLHDAQASAINKQRPIPDKALLYKQYYKHLFWYLHPKNQLKLLKLYHPVFKGLVSLKQKWHAQK</sequence>
<accession>A0A3D9HGI1</accession>
<keyword evidence="3" id="KW-1185">Reference proteome</keyword>
<feature type="domain" description="Glycosyltransferase 2-like" evidence="1">
    <location>
        <begin position="10"/>
        <end position="129"/>
    </location>
</feature>